<gene>
    <name evidence="1" type="ORF">SAMN05421863_104727</name>
</gene>
<dbReference type="Proteomes" id="UP000183287">
    <property type="component" value="Unassembled WGS sequence"/>
</dbReference>
<proteinExistence type="predicted"/>
<organism evidence="1 2">
    <name type="scientific">Nitrosomonas communis</name>
    <dbReference type="NCBI Taxonomy" id="44574"/>
    <lineage>
        <taxon>Bacteria</taxon>
        <taxon>Pseudomonadati</taxon>
        <taxon>Pseudomonadota</taxon>
        <taxon>Betaproteobacteria</taxon>
        <taxon>Nitrosomonadales</taxon>
        <taxon>Nitrosomonadaceae</taxon>
        <taxon>Nitrosomonas</taxon>
    </lineage>
</organism>
<dbReference type="RefSeq" id="WP_074906381.1">
    <property type="nucleotide sequence ID" value="NZ_FOUB01000047.1"/>
</dbReference>
<evidence type="ECO:0000313" key="1">
    <source>
        <dbReference type="EMBL" id="SFM72300.1"/>
    </source>
</evidence>
<dbReference type="OrthoDB" id="9782445at2"/>
<keyword evidence="2" id="KW-1185">Reference proteome</keyword>
<dbReference type="EMBL" id="FOUB01000047">
    <property type="protein sequence ID" value="SFM72300.1"/>
    <property type="molecule type" value="Genomic_DNA"/>
</dbReference>
<dbReference type="AlphaFoldDB" id="A0A1I4T6W1"/>
<reference evidence="2" key="1">
    <citation type="submission" date="2016-10" db="EMBL/GenBank/DDBJ databases">
        <authorList>
            <person name="Varghese N."/>
            <person name="Submissions S."/>
        </authorList>
    </citation>
    <scope>NUCLEOTIDE SEQUENCE [LARGE SCALE GENOMIC DNA]</scope>
    <source>
        <strain evidence="2">Nm44</strain>
    </source>
</reference>
<accession>A0A1I4T6W1</accession>
<protein>
    <submittedName>
        <fullName evidence="1">Uncharacterized protein</fullName>
    </submittedName>
</protein>
<evidence type="ECO:0000313" key="2">
    <source>
        <dbReference type="Proteomes" id="UP000183287"/>
    </source>
</evidence>
<sequence length="123" mass="13720">MVTQRRRAECLLTSIRQKRNRVVLEGIQQSTTIFEAWPDKDWFDAGTAVRVSLVCFGSPGFHTIKLAGKPAALIHADLTASSDASTVLDLTQAKLLPTNKDRSFLAYVLLERLKWTPLPRLLG</sequence>
<name>A0A1I4T6W1_9PROT</name>